<evidence type="ECO:0000256" key="1">
    <source>
        <dbReference type="ARBA" id="ARBA00022729"/>
    </source>
</evidence>
<organism evidence="4 5">
    <name type="scientific">Brassica carinata</name>
    <name type="common">Ethiopian mustard</name>
    <name type="synonym">Abyssinian cabbage</name>
    <dbReference type="NCBI Taxonomy" id="52824"/>
    <lineage>
        <taxon>Eukaryota</taxon>
        <taxon>Viridiplantae</taxon>
        <taxon>Streptophyta</taxon>
        <taxon>Embryophyta</taxon>
        <taxon>Tracheophyta</taxon>
        <taxon>Spermatophyta</taxon>
        <taxon>Magnoliopsida</taxon>
        <taxon>eudicotyledons</taxon>
        <taxon>Gunneridae</taxon>
        <taxon>Pentapetalae</taxon>
        <taxon>rosids</taxon>
        <taxon>malvids</taxon>
        <taxon>Brassicales</taxon>
        <taxon>Brassicaceae</taxon>
        <taxon>Brassiceae</taxon>
        <taxon>Brassica</taxon>
    </lineage>
</organism>
<evidence type="ECO:0000259" key="3">
    <source>
        <dbReference type="Pfam" id="PF16656"/>
    </source>
</evidence>
<dbReference type="InterPro" id="IPR015914">
    <property type="entry name" value="PAPs_N"/>
</dbReference>
<reference evidence="4 5" key="1">
    <citation type="submission" date="2020-02" db="EMBL/GenBank/DDBJ databases">
        <authorList>
            <person name="Ma Q."/>
            <person name="Huang Y."/>
            <person name="Song X."/>
            <person name="Pei D."/>
        </authorList>
    </citation>
    <scope>NUCLEOTIDE SEQUENCE [LARGE SCALE GENOMIC DNA]</scope>
    <source>
        <strain evidence="4">Sxm20200214</strain>
        <tissue evidence="4">Leaf</tissue>
    </source>
</reference>
<keyword evidence="5" id="KW-1185">Reference proteome</keyword>
<sequence>MQHRVVGGPEGRQRCSGIETGPRRREKQHSRWRSPLVLFSHGGTTSSYVRRLQATVDMPLDSDVFRVSPGCDAPQQETLKEVIVSWMAQKARGFNTVLYWKDHSCKMLKAHGKSKTYKFYNYTSGHIHHCTLRNLEYDTKYYYMGRVGQTERKFWFFTPPKPGADVPYTFGFIVTDGAMMDVTRRIVVELVRLGFAMGF</sequence>
<dbReference type="SUPFAM" id="SSF49363">
    <property type="entry name" value="Purple acid phosphatase, N-terminal domain"/>
    <property type="match status" value="1"/>
</dbReference>
<dbReference type="PANTHER" id="PTHR22953">
    <property type="entry name" value="ACID PHOSPHATASE RELATED"/>
    <property type="match status" value="1"/>
</dbReference>
<feature type="domain" description="Purple acid phosphatase N-terminal" evidence="3">
    <location>
        <begin position="76"/>
        <end position="149"/>
    </location>
</feature>
<gene>
    <name evidence="4" type="ORF">Bca52824_040483</name>
</gene>
<dbReference type="GO" id="GO:0046872">
    <property type="term" value="F:metal ion binding"/>
    <property type="evidence" value="ECO:0007669"/>
    <property type="project" value="UniProtKB-KW"/>
</dbReference>
<comment type="caution">
    <text evidence="4">The sequence shown here is derived from an EMBL/GenBank/DDBJ whole genome shotgun (WGS) entry which is preliminary data.</text>
</comment>
<dbReference type="GO" id="GO:0003993">
    <property type="term" value="F:acid phosphatase activity"/>
    <property type="evidence" value="ECO:0007669"/>
    <property type="project" value="InterPro"/>
</dbReference>
<dbReference type="InterPro" id="IPR039331">
    <property type="entry name" value="PAPs-like"/>
</dbReference>
<dbReference type="EMBL" id="JAAMPC010000009">
    <property type="protein sequence ID" value="KAG2293814.1"/>
    <property type="molecule type" value="Genomic_DNA"/>
</dbReference>
<dbReference type="AlphaFoldDB" id="A0A8X7RXV7"/>
<accession>A0A8X7RXV7</accession>
<feature type="region of interest" description="Disordered" evidence="2">
    <location>
        <begin position="1"/>
        <end position="32"/>
    </location>
</feature>
<proteinExistence type="predicted"/>
<dbReference type="Gene3D" id="2.60.40.380">
    <property type="entry name" value="Purple acid phosphatase-like, N-terminal"/>
    <property type="match status" value="1"/>
</dbReference>
<dbReference type="Proteomes" id="UP000886595">
    <property type="component" value="Unassembled WGS sequence"/>
</dbReference>
<name>A0A8X7RXV7_BRACI</name>
<dbReference type="PANTHER" id="PTHR22953:SF146">
    <property type="entry name" value="PURPLE ACID PHOSPHATASE"/>
    <property type="match status" value="1"/>
</dbReference>
<protein>
    <recommendedName>
        <fullName evidence="3">Purple acid phosphatase N-terminal domain-containing protein</fullName>
    </recommendedName>
</protein>
<evidence type="ECO:0000256" key="2">
    <source>
        <dbReference type="SAM" id="MobiDB-lite"/>
    </source>
</evidence>
<keyword evidence="1" id="KW-0732">Signal</keyword>
<evidence type="ECO:0000313" key="4">
    <source>
        <dbReference type="EMBL" id="KAG2293814.1"/>
    </source>
</evidence>
<dbReference type="OrthoDB" id="45007at2759"/>
<dbReference type="InterPro" id="IPR008963">
    <property type="entry name" value="Purple_acid_Pase-like_N"/>
</dbReference>
<evidence type="ECO:0000313" key="5">
    <source>
        <dbReference type="Proteomes" id="UP000886595"/>
    </source>
</evidence>
<dbReference type="Pfam" id="PF16656">
    <property type="entry name" value="Pur_ac_phosph_N"/>
    <property type="match status" value="1"/>
</dbReference>